<dbReference type="Pfam" id="PF00583">
    <property type="entry name" value="Acetyltransf_1"/>
    <property type="match status" value="1"/>
</dbReference>
<dbReference type="PROSITE" id="PS51186">
    <property type="entry name" value="GNAT"/>
    <property type="match status" value="1"/>
</dbReference>
<dbReference type="InterPro" id="IPR000182">
    <property type="entry name" value="GNAT_dom"/>
</dbReference>
<dbReference type="GO" id="GO:0016747">
    <property type="term" value="F:acyltransferase activity, transferring groups other than amino-acyl groups"/>
    <property type="evidence" value="ECO:0007669"/>
    <property type="project" value="InterPro"/>
</dbReference>
<dbReference type="AlphaFoldDB" id="A0A6N7ZL36"/>
<dbReference type="EMBL" id="WMKA01000041">
    <property type="protein sequence ID" value="MTG90211.1"/>
    <property type="molecule type" value="Genomic_DNA"/>
</dbReference>
<dbReference type="SUPFAM" id="SSF55729">
    <property type="entry name" value="Acyl-CoA N-acyltransferases (Nat)"/>
    <property type="match status" value="1"/>
</dbReference>
<organism evidence="4 5">
    <name type="scientific">Cellulosimicrobium composti</name>
    <dbReference type="NCBI Taxonomy" id="2672572"/>
    <lineage>
        <taxon>Bacteria</taxon>
        <taxon>Bacillati</taxon>
        <taxon>Actinomycetota</taxon>
        <taxon>Actinomycetes</taxon>
        <taxon>Micrococcales</taxon>
        <taxon>Promicromonosporaceae</taxon>
        <taxon>Cellulosimicrobium</taxon>
    </lineage>
</organism>
<reference evidence="4 5" key="1">
    <citation type="submission" date="2019-11" db="EMBL/GenBank/DDBJ databases">
        <title>Cellulosimicrobium composti sp. nov. isolated from a compost.</title>
        <authorList>
            <person name="Yang Y."/>
        </authorList>
    </citation>
    <scope>NUCLEOTIDE SEQUENCE [LARGE SCALE GENOMIC DNA]</scope>
    <source>
        <strain evidence="4 5">BIT-GX5</strain>
    </source>
</reference>
<name>A0A6N7ZL36_9MICO</name>
<sequence length="175" mass="18591">MTAVRVRRASLDDADAIARIWHDGWADGHAGHVPDELYRHRTAASYPPRVRTRLASTWVAEAGGAVRGFVVVVDAEVEQVYVDAAARGSGVAAALLARAESVVADAGHDRAWLAVVAGNARARRFYERSGWVDAGPLDYAAEVAGGVVVVPCRRYEKPVTGAGAGGPRSRPPRAR</sequence>
<proteinExistence type="predicted"/>
<dbReference type="PANTHER" id="PTHR43877">
    <property type="entry name" value="AMINOALKYLPHOSPHONATE N-ACETYLTRANSFERASE-RELATED-RELATED"/>
    <property type="match status" value="1"/>
</dbReference>
<comment type="caution">
    <text evidence="4">The sequence shown here is derived from an EMBL/GenBank/DDBJ whole genome shotgun (WGS) entry which is preliminary data.</text>
</comment>
<dbReference type="Gene3D" id="3.40.630.30">
    <property type="match status" value="1"/>
</dbReference>
<dbReference type="PANTHER" id="PTHR43877:SF2">
    <property type="entry name" value="AMINOALKYLPHOSPHONATE N-ACETYLTRANSFERASE-RELATED"/>
    <property type="match status" value="1"/>
</dbReference>
<protein>
    <submittedName>
        <fullName evidence="4">GNAT family N-acetyltransferase</fullName>
    </submittedName>
</protein>
<evidence type="ECO:0000256" key="1">
    <source>
        <dbReference type="ARBA" id="ARBA00022679"/>
    </source>
</evidence>
<evidence type="ECO:0000259" key="3">
    <source>
        <dbReference type="PROSITE" id="PS51186"/>
    </source>
</evidence>
<accession>A0A6N7ZL36</accession>
<keyword evidence="1 4" id="KW-0808">Transferase</keyword>
<feature type="domain" description="N-acetyltransferase" evidence="3">
    <location>
        <begin position="4"/>
        <end position="160"/>
    </location>
</feature>
<dbReference type="RefSeq" id="WP_318657688.1">
    <property type="nucleotide sequence ID" value="NZ_WMKA01000041.1"/>
</dbReference>
<dbReference type="InterPro" id="IPR016181">
    <property type="entry name" value="Acyl_CoA_acyltransferase"/>
</dbReference>
<evidence type="ECO:0000313" key="4">
    <source>
        <dbReference type="EMBL" id="MTG90211.1"/>
    </source>
</evidence>
<dbReference type="Proteomes" id="UP000440668">
    <property type="component" value="Unassembled WGS sequence"/>
</dbReference>
<gene>
    <name evidence="4" type="ORF">GJV82_14870</name>
</gene>
<evidence type="ECO:0000256" key="2">
    <source>
        <dbReference type="ARBA" id="ARBA00023315"/>
    </source>
</evidence>
<evidence type="ECO:0000313" key="5">
    <source>
        <dbReference type="Proteomes" id="UP000440668"/>
    </source>
</evidence>
<dbReference type="CDD" id="cd04301">
    <property type="entry name" value="NAT_SF"/>
    <property type="match status" value="1"/>
</dbReference>
<keyword evidence="2" id="KW-0012">Acyltransferase</keyword>
<dbReference type="InterPro" id="IPR050832">
    <property type="entry name" value="Bact_Acetyltransf"/>
</dbReference>